<dbReference type="InterPro" id="IPR050662">
    <property type="entry name" value="Sec-metab_biosynth-thioest"/>
</dbReference>
<accession>A0A5N8XA87</accession>
<dbReference type="PANTHER" id="PTHR23131:SF4">
    <property type="entry name" value="METALLO-BETA-LACTAMASE SUPERFAMILY POTEIN"/>
    <property type="match status" value="1"/>
</dbReference>
<keyword evidence="3" id="KW-1185">Reference proteome</keyword>
<comment type="caution">
    <text evidence="2">The sequence shown here is derived from an EMBL/GenBank/DDBJ whole genome shotgun (WGS) entry which is preliminary data.</text>
</comment>
<evidence type="ECO:0000313" key="3">
    <source>
        <dbReference type="Proteomes" id="UP000400924"/>
    </source>
</evidence>
<sequence>MTTRFDRGQWAQSGAQTVRPGVHRVPLPLPEDGLRAVNVYVLEEDDGLVLIDGGWSIPESRKALEDALAGLGHDLAEITHILVTHIHRDHYTQAVDLRRLLGSRVYLGSGERRGLELLGELHTDQPVGSLRTLRRAGALELADRIEAMDHGGFDPAVWEAPDRWLEAEELRFGDRTLRVVPTPGHTRGHVVYLDEARGLLFSGDHVLPHITPSIGFELGDGPGLPLGDYLTSLHLMTTLADATLLPAHGPVGDSVHRRAAELLAHHDDRLAETLAVLGARTLDAHAVAQELGWTRRKVPFEDLNPFNQMLAVNETAAHLDVLVARGEASRACEDDVNRYARCVPGAGVGTDDGASVPTQASV</sequence>
<evidence type="ECO:0000313" key="2">
    <source>
        <dbReference type="EMBL" id="MPY56084.1"/>
    </source>
</evidence>
<dbReference type="Pfam" id="PF00753">
    <property type="entry name" value="Lactamase_B"/>
    <property type="match status" value="1"/>
</dbReference>
<dbReference type="AlphaFoldDB" id="A0A5N8XA87"/>
<dbReference type="EMBL" id="VJZC01000007">
    <property type="protein sequence ID" value="MPY56084.1"/>
    <property type="molecule type" value="Genomic_DNA"/>
</dbReference>
<keyword evidence="2" id="KW-0378">Hydrolase</keyword>
<dbReference type="InterPro" id="IPR001279">
    <property type="entry name" value="Metallo-B-lactamas"/>
</dbReference>
<evidence type="ECO:0000259" key="1">
    <source>
        <dbReference type="SMART" id="SM00849"/>
    </source>
</evidence>
<dbReference type="SUPFAM" id="SSF56281">
    <property type="entry name" value="Metallo-hydrolase/oxidoreductase"/>
    <property type="match status" value="1"/>
</dbReference>
<dbReference type="GO" id="GO:0016787">
    <property type="term" value="F:hydrolase activity"/>
    <property type="evidence" value="ECO:0007669"/>
    <property type="project" value="UniProtKB-KW"/>
</dbReference>
<dbReference type="InterPro" id="IPR036388">
    <property type="entry name" value="WH-like_DNA-bd_sf"/>
</dbReference>
<gene>
    <name evidence="2" type="ORF">FNH08_02480</name>
</gene>
<reference evidence="2 3" key="1">
    <citation type="submission" date="2019-07" db="EMBL/GenBank/DDBJ databases">
        <title>New species of Amycolatopsis and Streptomyces.</title>
        <authorList>
            <person name="Duangmal K."/>
            <person name="Teo W.F.A."/>
            <person name="Lipun K."/>
        </authorList>
    </citation>
    <scope>NUCLEOTIDE SEQUENCE [LARGE SCALE GENOMIC DNA]</scope>
    <source>
        <strain evidence="2 3">NBRC 106415</strain>
    </source>
</reference>
<dbReference type="PANTHER" id="PTHR23131">
    <property type="entry name" value="ENDORIBONUCLEASE LACTB2"/>
    <property type="match status" value="1"/>
</dbReference>
<dbReference type="InterPro" id="IPR036866">
    <property type="entry name" value="RibonucZ/Hydroxyglut_hydro"/>
</dbReference>
<dbReference type="OrthoDB" id="2971563at2"/>
<dbReference type="SMART" id="SM00849">
    <property type="entry name" value="Lactamase_B"/>
    <property type="match status" value="1"/>
</dbReference>
<name>A0A5N8XA87_9ACTN</name>
<feature type="domain" description="Metallo-beta-lactamase" evidence="1">
    <location>
        <begin position="36"/>
        <end position="248"/>
    </location>
</feature>
<dbReference type="RefSeq" id="WP_152769558.1">
    <property type="nucleotide sequence ID" value="NZ_VJZC01000007.1"/>
</dbReference>
<dbReference type="Proteomes" id="UP000400924">
    <property type="component" value="Unassembled WGS sequence"/>
</dbReference>
<dbReference type="Gene3D" id="3.60.15.10">
    <property type="entry name" value="Ribonuclease Z/Hydroxyacylglutathione hydrolase-like"/>
    <property type="match status" value="1"/>
</dbReference>
<organism evidence="2 3">
    <name type="scientific">Streptomyces spongiae</name>
    <dbReference type="NCBI Taxonomy" id="565072"/>
    <lineage>
        <taxon>Bacteria</taxon>
        <taxon>Bacillati</taxon>
        <taxon>Actinomycetota</taxon>
        <taxon>Actinomycetes</taxon>
        <taxon>Kitasatosporales</taxon>
        <taxon>Streptomycetaceae</taxon>
        <taxon>Streptomyces</taxon>
    </lineage>
</organism>
<protein>
    <submittedName>
        <fullName evidence="2">MBL fold metallo-hydrolase</fullName>
    </submittedName>
</protein>
<dbReference type="Gene3D" id="1.10.10.10">
    <property type="entry name" value="Winged helix-like DNA-binding domain superfamily/Winged helix DNA-binding domain"/>
    <property type="match status" value="1"/>
</dbReference>
<proteinExistence type="predicted"/>